<dbReference type="STRING" id="1227739.Hsw_1766"/>
<accession>W8F446</accession>
<dbReference type="EMBL" id="CP007145">
    <property type="protein sequence ID" value="AHJ97361.1"/>
    <property type="molecule type" value="Genomic_DNA"/>
</dbReference>
<evidence type="ECO:0000313" key="2">
    <source>
        <dbReference type="Proteomes" id="UP000019423"/>
    </source>
</evidence>
<evidence type="ECO:0000313" key="1">
    <source>
        <dbReference type="EMBL" id="AHJ97361.1"/>
    </source>
</evidence>
<protein>
    <submittedName>
        <fullName evidence="1">Uncharacterized protein</fullName>
    </submittedName>
</protein>
<dbReference type="PATRIC" id="fig|1227739.3.peg.1988"/>
<reference evidence="1 2" key="1">
    <citation type="submission" date="2014-01" db="EMBL/GenBank/DDBJ databases">
        <title>Complete genome sequence of ionizing-radiation resistance bacterium Hymenobacter swuensis DY53.</title>
        <authorList>
            <person name="Jung J.-H."/>
            <person name="Jeong S.-W."/>
            <person name="Joe M.-H."/>
            <person name="Cho y.-j."/>
            <person name="Kim M.-K."/>
            <person name="Lim S.-Y."/>
        </authorList>
    </citation>
    <scope>NUCLEOTIDE SEQUENCE [LARGE SCALE GENOMIC DNA]</scope>
    <source>
        <strain evidence="1 2">DY53</strain>
    </source>
</reference>
<dbReference type="HOGENOM" id="CLU_3234645_0_0_10"/>
<gene>
    <name evidence="1" type="ORF">Hsw_1766</name>
</gene>
<organism evidence="1 2">
    <name type="scientific">Hymenobacter swuensis DY53</name>
    <dbReference type="NCBI Taxonomy" id="1227739"/>
    <lineage>
        <taxon>Bacteria</taxon>
        <taxon>Pseudomonadati</taxon>
        <taxon>Bacteroidota</taxon>
        <taxon>Cytophagia</taxon>
        <taxon>Cytophagales</taxon>
        <taxon>Hymenobacteraceae</taxon>
        <taxon>Hymenobacter</taxon>
    </lineage>
</organism>
<dbReference type="AlphaFoldDB" id="W8F446"/>
<sequence length="43" mass="4926">MAFDKPNNVKTRPFVKVPQFKTAAFHPATTRPDCWQPSGRVPR</sequence>
<dbReference type="KEGG" id="hsw:Hsw_1766"/>
<proteinExistence type="predicted"/>
<keyword evidence="2" id="KW-1185">Reference proteome</keyword>
<name>W8F446_9BACT</name>
<dbReference type="Proteomes" id="UP000019423">
    <property type="component" value="Chromosome"/>
</dbReference>